<dbReference type="PROSITE" id="PS00449">
    <property type="entry name" value="ATPASE_A"/>
    <property type="match status" value="1"/>
</dbReference>
<dbReference type="GO" id="GO:0046933">
    <property type="term" value="F:proton-transporting ATP synthase activity, rotational mechanism"/>
    <property type="evidence" value="ECO:0007669"/>
    <property type="project" value="TreeGrafter"/>
</dbReference>
<dbReference type="EMBL" id="MG951756">
    <property type="protein sequence ID" value="AYB71158.1"/>
    <property type="molecule type" value="Genomic_DNA"/>
</dbReference>
<dbReference type="NCBIfam" id="TIGR01131">
    <property type="entry name" value="ATP_synt_6_or_A"/>
    <property type="match status" value="1"/>
</dbReference>
<evidence type="ECO:0000256" key="5">
    <source>
        <dbReference type="ARBA" id="ARBA00022692"/>
    </source>
</evidence>
<protein>
    <recommendedName>
        <fullName evidence="11">ATP synthase subunit a</fullName>
    </recommendedName>
</protein>
<keyword evidence="7 12" id="KW-1133">Transmembrane helix</keyword>
<evidence type="ECO:0000256" key="6">
    <source>
        <dbReference type="ARBA" id="ARBA00022781"/>
    </source>
</evidence>
<evidence type="ECO:0000256" key="8">
    <source>
        <dbReference type="ARBA" id="ARBA00023065"/>
    </source>
</evidence>
<feature type="transmembrane region" description="Helical" evidence="12">
    <location>
        <begin position="12"/>
        <end position="32"/>
    </location>
</feature>
<dbReference type="Pfam" id="PF00119">
    <property type="entry name" value="ATP-synt_A"/>
    <property type="match status" value="1"/>
</dbReference>
<dbReference type="Gene3D" id="1.20.120.220">
    <property type="entry name" value="ATP synthase, F0 complex, subunit A"/>
    <property type="match status" value="1"/>
</dbReference>
<dbReference type="PRINTS" id="PR00123">
    <property type="entry name" value="ATPASEA"/>
</dbReference>
<dbReference type="InterPro" id="IPR045083">
    <property type="entry name" value="ATP_synth_F0_asu_bact/mt"/>
</dbReference>
<sequence>MMNSLFSSFNPYISSLSYELIFIIPIIILPLTNICTVNNSSMTPLLLIKSLIIKTSQSILHPNLSTTPHLFISIFFMIYIMNTSSLFAFIFPLSSHLTFTLSLALPFCINSLIFNFSTSFNNTLAHFTPMTTPYPLIPMMVIIEIISTLIQPITLSLRLMANLTAGHLLIILISSIPLSMTFMVPSLLAQALLNILEIMVSFIQAYIFSTLLILYNNH</sequence>
<feature type="transmembrane region" description="Helical" evidence="12">
    <location>
        <begin position="195"/>
        <end position="215"/>
    </location>
</feature>
<keyword evidence="3" id="KW-0813">Transport</keyword>
<evidence type="ECO:0000256" key="2">
    <source>
        <dbReference type="ARBA" id="ARBA00006810"/>
    </source>
</evidence>
<dbReference type="InterPro" id="IPR035908">
    <property type="entry name" value="F0_ATP_A_sf"/>
</dbReference>
<organism evidence="13">
    <name type="scientific">Linguatula serrata</name>
    <dbReference type="NCBI Taxonomy" id="646052"/>
    <lineage>
        <taxon>Eukaryota</taxon>
        <taxon>Metazoa</taxon>
        <taxon>Ecdysozoa</taxon>
        <taxon>Arthropoda</taxon>
        <taxon>Crustacea</taxon>
        <taxon>Oligostraca</taxon>
        <taxon>Ichthyostraca</taxon>
        <taxon>Pentastomida</taxon>
        <taxon>Porocephalida</taxon>
        <taxon>Linguatulidae</taxon>
        <taxon>Linguatula</taxon>
    </lineage>
</organism>
<keyword evidence="10" id="KW-0066">ATP synthesis</keyword>
<dbReference type="PANTHER" id="PTHR11410:SF0">
    <property type="entry name" value="ATP SYNTHASE SUBUNIT A"/>
    <property type="match status" value="1"/>
</dbReference>
<reference evidence="13" key="1">
    <citation type="journal article" date="2018" name="Mitochondrial DNA Part B Resour">
        <title>The complete mitochondrial genome of Linguatula serrata (tongue worm) isolated from a dog and phylogenetic analysis.</title>
        <authorList>
            <person name="Naude T."/>
            <person name="Pant S."/>
            <person name="Tavassoli M."/>
            <person name="Sarker S."/>
            <person name="Ghorashi S.A."/>
        </authorList>
    </citation>
    <scope>NUCLEOTIDE SEQUENCE</scope>
</reference>
<evidence type="ECO:0000256" key="4">
    <source>
        <dbReference type="ARBA" id="ARBA00022547"/>
    </source>
</evidence>
<evidence type="ECO:0000256" key="9">
    <source>
        <dbReference type="ARBA" id="ARBA00023136"/>
    </source>
</evidence>
<evidence type="ECO:0000256" key="3">
    <source>
        <dbReference type="ARBA" id="ARBA00022448"/>
    </source>
</evidence>
<keyword evidence="5 12" id="KW-0812">Transmembrane</keyword>
<evidence type="ECO:0000256" key="10">
    <source>
        <dbReference type="ARBA" id="ARBA00023310"/>
    </source>
</evidence>
<dbReference type="CDD" id="cd00310">
    <property type="entry name" value="ATP-synt_Fo_a_6"/>
    <property type="match status" value="1"/>
</dbReference>
<feature type="transmembrane region" description="Helical" evidence="12">
    <location>
        <begin position="70"/>
        <end position="90"/>
    </location>
</feature>
<feature type="transmembrane region" description="Helical" evidence="12">
    <location>
        <begin position="136"/>
        <end position="157"/>
    </location>
</feature>
<dbReference type="CTD" id="4508"/>
<keyword evidence="9 12" id="KW-0472">Membrane</keyword>
<comment type="subcellular location">
    <subcellularLocation>
        <location evidence="1">Membrane</location>
        <topology evidence="1">Multi-pass membrane protein</topology>
    </subcellularLocation>
    <subcellularLocation>
        <location evidence="11">Mitochondrion inner membrane</location>
        <topology evidence="11">Multi-pass membrane protein</topology>
    </subcellularLocation>
</comment>
<feature type="transmembrane region" description="Helical" evidence="12">
    <location>
        <begin position="169"/>
        <end position="189"/>
    </location>
</feature>
<keyword evidence="8" id="KW-0406">Ion transport</keyword>
<dbReference type="RefSeq" id="YP_009515455.1">
    <property type="nucleotide sequence ID" value="NC_039399.1"/>
</dbReference>
<feature type="transmembrane region" description="Helical" evidence="12">
    <location>
        <begin position="97"/>
        <end position="116"/>
    </location>
</feature>
<dbReference type="GeneID" id="38089143"/>
<dbReference type="AlphaFoldDB" id="A0A385UHZ3"/>
<keyword evidence="4" id="KW-0138">CF(0)</keyword>
<geneLocation type="mitochondrion" evidence="13"/>
<dbReference type="GO" id="GO:0045259">
    <property type="term" value="C:proton-transporting ATP synthase complex"/>
    <property type="evidence" value="ECO:0007669"/>
    <property type="project" value="UniProtKB-KW"/>
</dbReference>
<dbReference type="InterPro" id="IPR000568">
    <property type="entry name" value="ATP_synth_F0_asu"/>
</dbReference>
<comment type="similarity">
    <text evidence="2">Belongs to the ATPase A chain family.</text>
</comment>
<dbReference type="SUPFAM" id="SSF81336">
    <property type="entry name" value="F1F0 ATP synthase subunit A"/>
    <property type="match status" value="1"/>
</dbReference>
<evidence type="ECO:0000256" key="1">
    <source>
        <dbReference type="ARBA" id="ARBA00004141"/>
    </source>
</evidence>
<gene>
    <name evidence="13" type="primary">ATP6</name>
</gene>
<dbReference type="GO" id="GO:0005743">
    <property type="term" value="C:mitochondrial inner membrane"/>
    <property type="evidence" value="ECO:0007669"/>
    <property type="project" value="UniProtKB-SubCell"/>
</dbReference>
<name>A0A385UHZ3_9CRUS</name>
<accession>A0A385UHZ3</accession>
<proteinExistence type="inferred from homology"/>
<dbReference type="PANTHER" id="PTHR11410">
    <property type="entry name" value="ATP SYNTHASE SUBUNIT A"/>
    <property type="match status" value="1"/>
</dbReference>
<evidence type="ECO:0000313" key="13">
    <source>
        <dbReference type="EMBL" id="AYB71158.1"/>
    </source>
</evidence>
<evidence type="ECO:0000256" key="12">
    <source>
        <dbReference type="SAM" id="Phobius"/>
    </source>
</evidence>
<keyword evidence="6" id="KW-0375">Hydrogen ion transport</keyword>
<keyword evidence="13" id="KW-0496">Mitochondrion</keyword>
<evidence type="ECO:0000256" key="11">
    <source>
        <dbReference type="RuleBase" id="RU004450"/>
    </source>
</evidence>
<dbReference type="InterPro" id="IPR023011">
    <property type="entry name" value="ATP_synth_F0_asu_AS"/>
</dbReference>
<evidence type="ECO:0000256" key="7">
    <source>
        <dbReference type="ARBA" id="ARBA00022989"/>
    </source>
</evidence>